<accession>A0A0E9TI76</accession>
<reference evidence="1" key="2">
    <citation type="journal article" date="2015" name="Fish Shellfish Immunol.">
        <title>Early steps in the European eel (Anguilla anguilla)-Vibrio vulnificus interaction in the gills: Role of the RtxA13 toxin.</title>
        <authorList>
            <person name="Callol A."/>
            <person name="Pajuelo D."/>
            <person name="Ebbesson L."/>
            <person name="Teles M."/>
            <person name="MacKenzie S."/>
            <person name="Amaro C."/>
        </authorList>
    </citation>
    <scope>NUCLEOTIDE SEQUENCE</scope>
</reference>
<evidence type="ECO:0000313" key="1">
    <source>
        <dbReference type="EMBL" id="JAH52620.1"/>
    </source>
</evidence>
<sequence>MKRDTGEIISLCWQRVSVCQDNMVHILIIFYFRA</sequence>
<protein>
    <submittedName>
        <fullName evidence="1">Uncharacterized protein</fullName>
    </submittedName>
</protein>
<reference evidence="1" key="1">
    <citation type="submission" date="2014-11" db="EMBL/GenBank/DDBJ databases">
        <authorList>
            <person name="Amaro Gonzalez C."/>
        </authorList>
    </citation>
    <scope>NUCLEOTIDE SEQUENCE</scope>
</reference>
<proteinExistence type="predicted"/>
<organism evidence="1">
    <name type="scientific">Anguilla anguilla</name>
    <name type="common">European freshwater eel</name>
    <name type="synonym">Muraena anguilla</name>
    <dbReference type="NCBI Taxonomy" id="7936"/>
    <lineage>
        <taxon>Eukaryota</taxon>
        <taxon>Metazoa</taxon>
        <taxon>Chordata</taxon>
        <taxon>Craniata</taxon>
        <taxon>Vertebrata</taxon>
        <taxon>Euteleostomi</taxon>
        <taxon>Actinopterygii</taxon>
        <taxon>Neopterygii</taxon>
        <taxon>Teleostei</taxon>
        <taxon>Anguilliformes</taxon>
        <taxon>Anguillidae</taxon>
        <taxon>Anguilla</taxon>
    </lineage>
</organism>
<dbReference type="EMBL" id="GBXM01055957">
    <property type="protein sequence ID" value="JAH52620.1"/>
    <property type="molecule type" value="Transcribed_RNA"/>
</dbReference>
<dbReference type="AlphaFoldDB" id="A0A0E9TI76"/>
<name>A0A0E9TI76_ANGAN</name>